<evidence type="ECO:0000313" key="2">
    <source>
        <dbReference type="Proteomes" id="UP000002774"/>
    </source>
</evidence>
<gene>
    <name evidence="1" type="ORF">Mucpa_6062</name>
</gene>
<dbReference type="HOGENOM" id="CLU_024790_0_0_10"/>
<proteinExistence type="predicted"/>
<protein>
    <recommendedName>
        <fullName evidence="3">Gliding motility protein RemB</fullName>
    </recommendedName>
</protein>
<accession>H1YCC9</accession>
<dbReference type="eggNOG" id="ENOG502Z8DB">
    <property type="taxonomic scope" value="Bacteria"/>
</dbReference>
<dbReference type="Proteomes" id="UP000002774">
    <property type="component" value="Chromosome"/>
</dbReference>
<evidence type="ECO:0008006" key="3">
    <source>
        <dbReference type="Google" id="ProtNLM"/>
    </source>
</evidence>
<dbReference type="STRING" id="714943.Mucpa_6062"/>
<evidence type="ECO:0000313" key="1">
    <source>
        <dbReference type="EMBL" id="EHQ30120.1"/>
    </source>
</evidence>
<dbReference type="EMBL" id="CM001403">
    <property type="protein sequence ID" value="EHQ30120.1"/>
    <property type="molecule type" value="Genomic_DNA"/>
</dbReference>
<sequence>MISDLVNKSVLNDYNYRFMKFTSTTRYKLLFACLIIVTLAANRLSAQSVYQPYSYSFYQKFSADLYSTQTRIHSSLKPYLVDSLLRHTYDSLMNVGINTANKSYGYRKLFSEHLIDIQHPGYTLYGDVLPDVQIGRDFSGSKNTWLTTLGYQVGGTIGSKFSFYGSGYNNRSAFPDYLTNYINTSGVVPGQTRVTNRGSSITNWSYYTFLLSYTPVKYVNFTIGQDKTFIGDGYRSMLLSDYASPYPFAKITFNLGNVRYMAMYARFEDPNAPKIPNSSDNRIKWGYFNYLDWNVSKRVSLGMFNSIMSVDADDQGHKRGFDFTYANPFIFLRPLEATNGSPDKAGIGFTGKWKVIDKTILYGQFSLTEFQAKDFFSSNGSVRNKYAYQLGIRGADLFKVKSLNYLLEYNTAKPYTYTETRGVGNYSQYDEPLAHPMGANFREWLGIMNYSVGRFDLQGQLNYAYYGLDINGLDYGKDIFKSYLNAAKQFGNYTGQGLRTDFYYAQGKVAYLLNPKYNLRLELGGTYRNEKNALFNNKTSMITVGLRSSFRNIYSDF</sequence>
<reference evidence="1" key="1">
    <citation type="submission" date="2011-09" db="EMBL/GenBank/DDBJ databases">
        <title>The permanent draft genome of Mucilaginibacter paludis DSM 18603.</title>
        <authorList>
            <consortium name="US DOE Joint Genome Institute (JGI-PGF)"/>
            <person name="Lucas S."/>
            <person name="Han J."/>
            <person name="Lapidus A."/>
            <person name="Bruce D."/>
            <person name="Goodwin L."/>
            <person name="Pitluck S."/>
            <person name="Peters L."/>
            <person name="Kyrpides N."/>
            <person name="Mavromatis K."/>
            <person name="Ivanova N."/>
            <person name="Mikhailova N."/>
            <person name="Held B."/>
            <person name="Detter J.C."/>
            <person name="Tapia R."/>
            <person name="Han C."/>
            <person name="Land M."/>
            <person name="Hauser L."/>
            <person name="Markowitz V."/>
            <person name="Cheng J.-F."/>
            <person name="Hugenholtz P."/>
            <person name="Woyke T."/>
            <person name="Wu D."/>
            <person name="Tindall B."/>
            <person name="Brambilla E."/>
            <person name="Klenk H.-P."/>
            <person name="Eisen J.A."/>
        </authorList>
    </citation>
    <scope>NUCLEOTIDE SEQUENCE [LARGE SCALE GENOMIC DNA]</scope>
    <source>
        <strain evidence="1">DSM 18603</strain>
    </source>
</reference>
<organism evidence="1 2">
    <name type="scientific">Mucilaginibacter paludis DSM 18603</name>
    <dbReference type="NCBI Taxonomy" id="714943"/>
    <lineage>
        <taxon>Bacteria</taxon>
        <taxon>Pseudomonadati</taxon>
        <taxon>Bacteroidota</taxon>
        <taxon>Sphingobacteriia</taxon>
        <taxon>Sphingobacteriales</taxon>
        <taxon>Sphingobacteriaceae</taxon>
        <taxon>Mucilaginibacter</taxon>
    </lineage>
</organism>
<dbReference type="AlphaFoldDB" id="H1YCC9"/>
<keyword evidence="2" id="KW-1185">Reference proteome</keyword>
<name>H1YCC9_9SPHI</name>